<dbReference type="AlphaFoldDB" id="A0A0P1GGL2"/>
<dbReference type="EMBL" id="CYSE01000001">
    <property type="protein sequence ID" value="CUH75323.1"/>
    <property type="molecule type" value="Genomic_DNA"/>
</dbReference>
<keyword evidence="1" id="KW-1133">Transmembrane helix</keyword>
<dbReference type="RefSeq" id="WP_186009172.1">
    <property type="nucleotide sequence ID" value="NZ_CYSE01000001.1"/>
</dbReference>
<evidence type="ECO:0000313" key="2">
    <source>
        <dbReference type="EMBL" id="CUH75323.1"/>
    </source>
</evidence>
<evidence type="ECO:0000313" key="3">
    <source>
        <dbReference type="Proteomes" id="UP000054935"/>
    </source>
</evidence>
<gene>
    <name evidence="2" type="ORF">TRN7648_00380</name>
</gene>
<reference evidence="2 3" key="1">
    <citation type="submission" date="2015-09" db="EMBL/GenBank/DDBJ databases">
        <authorList>
            <consortium name="Swine Surveillance"/>
        </authorList>
    </citation>
    <scope>NUCLEOTIDE SEQUENCE [LARGE SCALE GENOMIC DNA]</scope>
    <source>
        <strain evidence="2 3">CECT 7648</strain>
    </source>
</reference>
<protein>
    <recommendedName>
        <fullName evidence="4">Peptidase M23</fullName>
    </recommendedName>
</protein>
<dbReference type="Proteomes" id="UP000054935">
    <property type="component" value="Unassembled WGS sequence"/>
</dbReference>
<organism evidence="2 3">
    <name type="scientific">Tropicibacter naphthalenivorans</name>
    <dbReference type="NCBI Taxonomy" id="441103"/>
    <lineage>
        <taxon>Bacteria</taxon>
        <taxon>Pseudomonadati</taxon>
        <taxon>Pseudomonadota</taxon>
        <taxon>Alphaproteobacteria</taxon>
        <taxon>Rhodobacterales</taxon>
        <taxon>Roseobacteraceae</taxon>
        <taxon>Tropicibacter</taxon>
    </lineage>
</organism>
<dbReference type="STRING" id="441103.TRN7648_00380"/>
<evidence type="ECO:0000256" key="1">
    <source>
        <dbReference type="SAM" id="Phobius"/>
    </source>
</evidence>
<proteinExistence type="predicted"/>
<evidence type="ECO:0008006" key="4">
    <source>
        <dbReference type="Google" id="ProtNLM"/>
    </source>
</evidence>
<name>A0A0P1GGL2_9RHOB</name>
<keyword evidence="3" id="KW-1185">Reference proteome</keyword>
<keyword evidence="1" id="KW-0812">Transmembrane</keyword>
<feature type="transmembrane region" description="Helical" evidence="1">
    <location>
        <begin position="29"/>
        <end position="51"/>
    </location>
</feature>
<sequence length="54" mass="5319">MKTVGLILAGVVAAGPALAHEGAHLHPHGSGSWVSVVVALGLVSVAALVAWGRK</sequence>
<accession>A0A0P1GGL2</accession>
<keyword evidence="1" id="KW-0472">Membrane</keyword>